<gene>
    <name evidence="1" type="ORF">WMY93_023089</name>
</gene>
<name>A0AAW0N4V6_9GOBI</name>
<dbReference type="Proteomes" id="UP001460270">
    <property type="component" value="Unassembled WGS sequence"/>
</dbReference>
<proteinExistence type="predicted"/>
<evidence type="ECO:0000313" key="1">
    <source>
        <dbReference type="EMBL" id="KAK7891126.1"/>
    </source>
</evidence>
<dbReference type="EMBL" id="JBBPFD010000017">
    <property type="protein sequence ID" value="KAK7891126.1"/>
    <property type="molecule type" value="Genomic_DNA"/>
</dbReference>
<evidence type="ECO:0000313" key="2">
    <source>
        <dbReference type="Proteomes" id="UP001460270"/>
    </source>
</evidence>
<protein>
    <submittedName>
        <fullName evidence="1">Uncharacterized protein</fullName>
    </submittedName>
</protein>
<sequence>MNEWMGSDINVVGPLQIPSSDDFSLSESSHLFDILVDQASPLLPDSDMLPFSSCSSMQYPSMEPPMSSAPSPYYSSHNYYPQYGGTSGTRTPGSTS</sequence>
<organism evidence="1 2">
    <name type="scientific">Mugilogobius chulae</name>
    <name type="common">yellowstripe goby</name>
    <dbReference type="NCBI Taxonomy" id="88201"/>
    <lineage>
        <taxon>Eukaryota</taxon>
        <taxon>Metazoa</taxon>
        <taxon>Chordata</taxon>
        <taxon>Craniata</taxon>
        <taxon>Vertebrata</taxon>
        <taxon>Euteleostomi</taxon>
        <taxon>Actinopterygii</taxon>
        <taxon>Neopterygii</taxon>
        <taxon>Teleostei</taxon>
        <taxon>Neoteleostei</taxon>
        <taxon>Acanthomorphata</taxon>
        <taxon>Gobiaria</taxon>
        <taxon>Gobiiformes</taxon>
        <taxon>Gobioidei</taxon>
        <taxon>Gobiidae</taxon>
        <taxon>Gobionellinae</taxon>
        <taxon>Mugilogobius</taxon>
    </lineage>
</organism>
<reference evidence="2" key="1">
    <citation type="submission" date="2024-04" db="EMBL/GenBank/DDBJ databases">
        <title>Salinicola lusitanus LLJ914,a marine bacterium isolated from the Okinawa Trough.</title>
        <authorList>
            <person name="Li J."/>
        </authorList>
    </citation>
    <scope>NUCLEOTIDE SEQUENCE [LARGE SCALE GENOMIC DNA]</scope>
</reference>
<accession>A0AAW0N4V6</accession>
<dbReference type="AlphaFoldDB" id="A0AAW0N4V6"/>
<comment type="caution">
    <text evidence="1">The sequence shown here is derived from an EMBL/GenBank/DDBJ whole genome shotgun (WGS) entry which is preliminary data.</text>
</comment>
<keyword evidence="2" id="KW-1185">Reference proteome</keyword>